<dbReference type="Proteomes" id="UP000033514">
    <property type="component" value="Unassembled WGS sequence"/>
</dbReference>
<dbReference type="SUPFAM" id="SSF46689">
    <property type="entry name" value="Homeodomain-like"/>
    <property type="match status" value="2"/>
</dbReference>
<dbReference type="EMBL" id="LAJG01000048">
    <property type="protein sequence ID" value="KKB75888.1"/>
    <property type="molecule type" value="Genomic_DNA"/>
</dbReference>
<name>A0A0F5L0I4_9HYPH</name>
<evidence type="ECO:0000313" key="4">
    <source>
        <dbReference type="EMBL" id="KKB75888.1"/>
    </source>
</evidence>
<dbReference type="SMART" id="SM00342">
    <property type="entry name" value="HTH_ARAC"/>
    <property type="match status" value="1"/>
</dbReference>
<evidence type="ECO:0000313" key="5">
    <source>
        <dbReference type="Proteomes" id="UP000033514"/>
    </source>
</evidence>
<evidence type="ECO:0000256" key="2">
    <source>
        <dbReference type="ARBA" id="ARBA00023163"/>
    </source>
</evidence>
<dbReference type="InterPro" id="IPR009594">
    <property type="entry name" value="Tscrpt_reg_HTH_AraC_N"/>
</dbReference>
<dbReference type="Pfam" id="PF12833">
    <property type="entry name" value="HTH_18"/>
    <property type="match status" value="1"/>
</dbReference>
<dbReference type="RefSeq" id="WP_046144705.1">
    <property type="nucleotide sequence ID" value="NZ_LAJG01000048.1"/>
</dbReference>
<dbReference type="Pfam" id="PF06719">
    <property type="entry name" value="AraC_N"/>
    <property type="match status" value="1"/>
</dbReference>
<dbReference type="Gene3D" id="1.10.10.60">
    <property type="entry name" value="Homeodomain-like"/>
    <property type="match status" value="1"/>
</dbReference>
<dbReference type="PROSITE" id="PS01124">
    <property type="entry name" value="HTH_ARAC_FAMILY_2"/>
    <property type="match status" value="1"/>
</dbReference>
<keyword evidence="1" id="KW-0805">Transcription regulation</keyword>
<feature type="domain" description="HTH araC/xylS-type" evidence="3">
    <location>
        <begin position="186"/>
        <end position="284"/>
    </location>
</feature>
<evidence type="ECO:0000256" key="1">
    <source>
        <dbReference type="ARBA" id="ARBA00023015"/>
    </source>
</evidence>
<dbReference type="STRING" id="361041.VW35_19220"/>
<dbReference type="InterPro" id="IPR009057">
    <property type="entry name" value="Homeodomain-like_sf"/>
</dbReference>
<proteinExistence type="predicted"/>
<protein>
    <submittedName>
        <fullName evidence="4">AraC family transcriptional regulator</fullName>
    </submittedName>
</protein>
<dbReference type="GO" id="GO:0043565">
    <property type="term" value="F:sequence-specific DNA binding"/>
    <property type="evidence" value="ECO:0007669"/>
    <property type="project" value="InterPro"/>
</dbReference>
<dbReference type="PANTHER" id="PTHR43436">
    <property type="entry name" value="ARAC-FAMILY TRANSCRIPTIONAL REGULATOR"/>
    <property type="match status" value="1"/>
</dbReference>
<gene>
    <name evidence="4" type="ORF">VW35_19220</name>
</gene>
<keyword evidence="5" id="KW-1185">Reference proteome</keyword>
<keyword evidence="2" id="KW-0804">Transcription</keyword>
<reference evidence="4 5" key="1">
    <citation type="submission" date="2015-03" db="EMBL/GenBank/DDBJ databases">
        <authorList>
            <person name="Hassan Y.I."/>
            <person name="Lepp D."/>
            <person name="Zhou T."/>
        </authorList>
    </citation>
    <scope>NUCLEOTIDE SEQUENCE [LARGE SCALE GENOMIC DNA]</scope>
    <source>
        <strain evidence="4 5">GH2-10</strain>
    </source>
</reference>
<dbReference type="GO" id="GO:0003700">
    <property type="term" value="F:DNA-binding transcription factor activity"/>
    <property type="evidence" value="ECO:0007669"/>
    <property type="project" value="InterPro"/>
</dbReference>
<accession>A0A0F5L0I4</accession>
<sequence length="294" mass="33121">MDKLDDIRALAMRHAGVKHPGMPRLSIYSITQPTELSALVYDPMAFIVLQGTKRTIIGDQVFEYGPGQTMVVAAEITAMGQIIEASPEQPFLAINLDLDPAVIMNVVLYLSETPELQMQPGFAFSMANVELIGAWQRLLAVCDRPKEIPVMALHLEHELMFRLMLSPHAEMLRQIAGVDSRLSHIRRAMAWIREHYTEQLSVEDMAAIAGMSETVFHRRFKAVTALSPLQYQKHIRLQEARRRMVAKEADTASVSFAVGYKSTSQFSREYKRLFGEPPRRDAEIVQTRVGAGLQ</sequence>
<dbReference type="PATRIC" id="fig|361041.3.peg.3261"/>
<comment type="caution">
    <text evidence="4">The sequence shown here is derived from an EMBL/GenBank/DDBJ whole genome shotgun (WGS) entry which is preliminary data.</text>
</comment>
<dbReference type="PANTHER" id="PTHR43436:SF1">
    <property type="entry name" value="TRANSCRIPTIONAL REGULATORY PROTEIN"/>
    <property type="match status" value="1"/>
</dbReference>
<evidence type="ECO:0000259" key="3">
    <source>
        <dbReference type="PROSITE" id="PS01124"/>
    </source>
</evidence>
<organism evidence="4 5">
    <name type="scientific">Devosia soli</name>
    <dbReference type="NCBI Taxonomy" id="361041"/>
    <lineage>
        <taxon>Bacteria</taxon>
        <taxon>Pseudomonadati</taxon>
        <taxon>Pseudomonadota</taxon>
        <taxon>Alphaproteobacteria</taxon>
        <taxon>Hyphomicrobiales</taxon>
        <taxon>Devosiaceae</taxon>
        <taxon>Devosia</taxon>
    </lineage>
</organism>
<dbReference type="InterPro" id="IPR018060">
    <property type="entry name" value="HTH_AraC"/>
</dbReference>
<dbReference type="AlphaFoldDB" id="A0A0F5L0I4"/>